<dbReference type="Pfam" id="PF06283">
    <property type="entry name" value="ThuA"/>
    <property type="match status" value="1"/>
</dbReference>
<feature type="domain" description="ThuA-like" evidence="1">
    <location>
        <begin position="35"/>
        <end position="277"/>
    </location>
</feature>
<organism evidence="3 4">
    <name type="scientific">Novipirellula artificiosorum</name>
    <dbReference type="NCBI Taxonomy" id="2528016"/>
    <lineage>
        <taxon>Bacteria</taxon>
        <taxon>Pseudomonadati</taxon>
        <taxon>Planctomycetota</taxon>
        <taxon>Planctomycetia</taxon>
        <taxon>Pirellulales</taxon>
        <taxon>Pirellulaceae</taxon>
        <taxon>Novipirellula</taxon>
    </lineage>
</organism>
<dbReference type="InterPro" id="IPR010496">
    <property type="entry name" value="AL/BT2_dom"/>
</dbReference>
<dbReference type="InterPro" id="IPR029010">
    <property type="entry name" value="ThuA-like"/>
</dbReference>
<dbReference type="Gene3D" id="2.60.120.560">
    <property type="entry name" value="Exo-inulinase, domain 1"/>
    <property type="match status" value="1"/>
</dbReference>
<dbReference type="Proteomes" id="UP000319143">
    <property type="component" value="Unassembled WGS sequence"/>
</dbReference>
<dbReference type="SUPFAM" id="SSF52317">
    <property type="entry name" value="Class I glutamine amidotransferase-like"/>
    <property type="match status" value="1"/>
</dbReference>
<evidence type="ECO:0000259" key="1">
    <source>
        <dbReference type="Pfam" id="PF06283"/>
    </source>
</evidence>
<reference evidence="3 4" key="1">
    <citation type="submission" date="2019-02" db="EMBL/GenBank/DDBJ databases">
        <title>Deep-cultivation of Planctomycetes and their phenomic and genomic characterization uncovers novel biology.</title>
        <authorList>
            <person name="Wiegand S."/>
            <person name="Jogler M."/>
            <person name="Boedeker C."/>
            <person name="Pinto D."/>
            <person name="Vollmers J."/>
            <person name="Rivas-Marin E."/>
            <person name="Kohn T."/>
            <person name="Peeters S.H."/>
            <person name="Heuer A."/>
            <person name="Rast P."/>
            <person name="Oberbeckmann S."/>
            <person name="Bunk B."/>
            <person name="Jeske O."/>
            <person name="Meyerdierks A."/>
            <person name="Storesund J.E."/>
            <person name="Kallscheuer N."/>
            <person name="Luecker S."/>
            <person name="Lage O.M."/>
            <person name="Pohl T."/>
            <person name="Merkel B.J."/>
            <person name="Hornburger P."/>
            <person name="Mueller R.-W."/>
            <person name="Bruemmer F."/>
            <person name="Labrenz M."/>
            <person name="Spormann A.M."/>
            <person name="Op Den Camp H."/>
            <person name="Overmann J."/>
            <person name="Amann R."/>
            <person name="Jetten M.S.M."/>
            <person name="Mascher T."/>
            <person name="Medema M.H."/>
            <person name="Devos D.P."/>
            <person name="Kaster A.-K."/>
            <person name="Ovreas L."/>
            <person name="Rohde M."/>
            <person name="Galperin M.Y."/>
            <person name="Jogler C."/>
        </authorList>
    </citation>
    <scope>NUCLEOTIDE SEQUENCE [LARGE SCALE GENOMIC DNA]</scope>
    <source>
        <strain evidence="3 4">Poly41</strain>
    </source>
</reference>
<dbReference type="Pfam" id="PF06439">
    <property type="entry name" value="3keto-disac_hyd"/>
    <property type="match status" value="1"/>
</dbReference>
<dbReference type="AlphaFoldDB" id="A0A5C6DWD6"/>
<dbReference type="GO" id="GO:0016787">
    <property type="term" value="F:hydrolase activity"/>
    <property type="evidence" value="ECO:0007669"/>
    <property type="project" value="InterPro"/>
</dbReference>
<comment type="caution">
    <text evidence="3">The sequence shown here is derived from an EMBL/GenBank/DDBJ whole genome shotgun (WGS) entry which is preliminary data.</text>
</comment>
<gene>
    <name evidence="3" type="ORF">Poly41_18130</name>
</gene>
<name>A0A5C6DWD6_9BACT</name>
<keyword evidence="4" id="KW-1185">Reference proteome</keyword>
<dbReference type="InterPro" id="IPR029062">
    <property type="entry name" value="Class_I_gatase-like"/>
</dbReference>
<protein>
    <submittedName>
        <fullName evidence="3">Trehalose utilization</fullName>
    </submittedName>
</protein>
<accession>A0A5C6DWD6</accession>
<dbReference type="Gene3D" id="3.40.50.880">
    <property type="match status" value="1"/>
</dbReference>
<dbReference type="PANTHER" id="PTHR40469:SF2">
    <property type="entry name" value="GALACTOSE-BINDING DOMAIN-LIKE SUPERFAMILY PROTEIN"/>
    <property type="match status" value="1"/>
</dbReference>
<proteinExistence type="predicted"/>
<sequence>MPKYLMKHDSPRFAATLLFVLMLGNTVFSKEPLSVLLVDGQNNHAWQQTTPVIKQTLENCGRFKVDVVTTPPKGGDMSRFQPAFSDFDVVVSNYNGQSWSPETRKAFETYIADGGGFVCVHAADNSFSEWVAYNQMIGLGGWGGRSEKDGPYVRWKEDLQRFTRDDSPGKGGSHGKRTPFMVVVRNANHPITRGLPGSFMQHVDELYGKLRGPAENMNILATGFSATETGGTGEHEPLLMTIQFGNGRVFHTTLGHDVEAIKGVAFQVTLQRGTEWAATGEVTLPDVDEQTLTQEQAAVKDPSDPPEQTNTEQTNDVAWETTPNLEGEDWVSIYNGTDLSGWTQKNGTATYRIEEGAIVGKTSQGSPNSFLCSDESYGDFELTFEVKVDNGLNSGVQFRSVSTKEFKNGRVHGPQVEIESAPGESGYLYSEGTSRGWITTEQPIKDAFKNDQWNRYIVRAVGDRLQTWVNGQLIADIADPDSSQKGFFGLQVHGIGNDQGPFEVRWKDIRVRELK</sequence>
<feature type="domain" description="3-keto-alpha-glucoside-1,2-lyase/3-keto-2-hydroxy-glucal hydratase" evidence="2">
    <location>
        <begin position="329"/>
        <end position="512"/>
    </location>
</feature>
<evidence type="ECO:0000259" key="2">
    <source>
        <dbReference type="Pfam" id="PF06439"/>
    </source>
</evidence>
<dbReference type="PANTHER" id="PTHR40469">
    <property type="entry name" value="SECRETED GLYCOSYL HYDROLASE"/>
    <property type="match status" value="1"/>
</dbReference>
<evidence type="ECO:0000313" key="4">
    <source>
        <dbReference type="Proteomes" id="UP000319143"/>
    </source>
</evidence>
<evidence type="ECO:0000313" key="3">
    <source>
        <dbReference type="EMBL" id="TWU40978.1"/>
    </source>
</evidence>
<dbReference type="EMBL" id="SJPV01000002">
    <property type="protein sequence ID" value="TWU40978.1"/>
    <property type="molecule type" value="Genomic_DNA"/>
</dbReference>